<dbReference type="PANTHER" id="PTHR11051:SF8">
    <property type="entry name" value="PROTEIN-GLUCOSYLGALACTOSYLHYDROXYLYSINE GLUCOSIDASE"/>
    <property type="match status" value="1"/>
</dbReference>
<dbReference type="GO" id="GO:0016757">
    <property type="term" value="F:glycosyltransferase activity"/>
    <property type="evidence" value="ECO:0007669"/>
    <property type="project" value="UniProtKB-ARBA"/>
</dbReference>
<dbReference type="Gene3D" id="3.40.50.1000">
    <property type="entry name" value="HAD superfamily/HAD-like"/>
    <property type="match status" value="2"/>
</dbReference>
<dbReference type="Gene3D" id="2.70.98.40">
    <property type="entry name" value="Glycoside hydrolase, family 65, N-terminal domain"/>
    <property type="match status" value="1"/>
</dbReference>
<dbReference type="Pfam" id="PF03632">
    <property type="entry name" value="Glyco_hydro_65m"/>
    <property type="match status" value="1"/>
</dbReference>
<dbReference type="PANTHER" id="PTHR11051">
    <property type="entry name" value="GLYCOSYL HYDROLASE-RELATED"/>
    <property type="match status" value="1"/>
</dbReference>
<keyword evidence="5" id="KW-0378">Hydrolase</keyword>
<dbReference type="SFLD" id="SFLDG01129">
    <property type="entry name" value="C1.5:_HAD__Beta-PGM__Phosphata"/>
    <property type="match status" value="1"/>
</dbReference>
<dbReference type="RefSeq" id="WP_122187758.1">
    <property type="nucleotide sequence ID" value="NZ_RFFH01000003.1"/>
</dbReference>
<name>A0A3M2L7F4_9NOCA</name>
<proteinExistence type="predicted"/>
<dbReference type="InterPro" id="IPR008928">
    <property type="entry name" value="6-hairpin_glycosidase_sf"/>
</dbReference>
<dbReference type="Gene3D" id="1.50.10.10">
    <property type="match status" value="1"/>
</dbReference>
<dbReference type="EMBL" id="RFFH01000003">
    <property type="protein sequence ID" value="RMI33559.1"/>
    <property type="molecule type" value="Genomic_DNA"/>
</dbReference>
<reference evidence="5 6" key="1">
    <citation type="submission" date="2018-10" db="EMBL/GenBank/DDBJ databases">
        <title>Isolation from cow dung.</title>
        <authorList>
            <person name="Ling L."/>
        </authorList>
    </citation>
    <scope>NUCLEOTIDE SEQUENCE [LARGE SCALE GENOMIC DNA]</scope>
    <source>
        <strain evidence="5 6">NEAU-LL90</strain>
    </source>
</reference>
<organism evidence="5 6">
    <name type="scientific">Nocardia stercoris</name>
    <dbReference type="NCBI Taxonomy" id="2483361"/>
    <lineage>
        <taxon>Bacteria</taxon>
        <taxon>Bacillati</taxon>
        <taxon>Actinomycetota</taxon>
        <taxon>Actinomycetes</taxon>
        <taxon>Mycobacteriales</taxon>
        <taxon>Nocardiaceae</taxon>
        <taxon>Nocardia</taxon>
    </lineage>
</organism>
<dbReference type="InterPro" id="IPR023198">
    <property type="entry name" value="PGP-like_dom2"/>
</dbReference>
<dbReference type="OrthoDB" id="9816160at2"/>
<comment type="caution">
    <text evidence="5">The sequence shown here is derived from an EMBL/GenBank/DDBJ whole genome shotgun (WGS) entry which is preliminary data.</text>
</comment>
<dbReference type="InterPro" id="IPR023214">
    <property type="entry name" value="HAD_sf"/>
</dbReference>
<dbReference type="Pfam" id="PF03633">
    <property type="entry name" value="Glyco_hydro_65C"/>
    <property type="match status" value="1"/>
</dbReference>
<dbReference type="InterPro" id="IPR036412">
    <property type="entry name" value="HAD-like_sf"/>
</dbReference>
<feature type="domain" description="Glycoside hydrolase family 65 N-terminal" evidence="4">
    <location>
        <begin position="533"/>
        <end position="783"/>
    </location>
</feature>
<dbReference type="Pfam" id="PF02358">
    <property type="entry name" value="Trehalose_PPase"/>
    <property type="match status" value="1"/>
</dbReference>
<dbReference type="SUPFAM" id="SSF48208">
    <property type="entry name" value="Six-hairpin glycosidases"/>
    <property type="match status" value="1"/>
</dbReference>
<evidence type="ECO:0000259" key="4">
    <source>
        <dbReference type="Pfam" id="PF03636"/>
    </source>
</evidence>
<dbReference type="InterPro" id="IPR005195">
    <property type="entry name" value="Glyco_hydro_65_M"/>
</dbReference>
<dbReference type="GO" id="GO:0004805">
    <property type="term" value="F:trehalose-phosphatase activity"/>
    <property type="evidence" value="ECO:0007669"/>
    <property type="project" value="UniProtKB-EC"/>
</dbReference>
<dbReference type="NCBIfam" id="TIGR00685">
    <property type="entry name" value="T6PP"/>
    <property type="match status" value="1"/>
</dbReference>
<dbReference type="Proteomes" id="UP000279275">
    <property type="component" value="Unassembled WGS sequence"/>
</dbReference>
<dbReference type="NCBIfam" id="TIGR01509">
    <property type="entry name" value="HAD-SF-IA-v3"/>
    <property type="match status" value="1"/>
</dbReference>
<dbReference type="Pfam" id="PF00702">
    <property type="entry name" value="Hydrolase"/>
    <property type="match status" value="1"/>
</dbReference>
<dbReference type="GO" id="GO:0004553">
    <property type="term" value="F:hydrolase activity, hydrolyzing O-glycosyl compounds"/>
    <property type="evidence" value="ECO:0007669"/>
    <property type="project" value="TreeGrafter"/>
</dbReference>
<keyword evidence="1" id="KW-0326">Glycosidase</keyword>
<evidence type="ECO:0000259" key="2">
    <source>
        <dbReference type="Pfam" id="PF03632"/>
    </source>
</evidence>
<evidence type="ECO:0000313" key="6">
    <source>
        <dbReference type="Proteomes" id="UP000279275"/>
    </source>
</evidence>
<dbReference type="InterPro" id="IPR003337">
    <property type="entry name" value="Trehalose_PPase"/>
</dbReference>
<dbReference type="InterPro" id="IPR012341">
    <property type="entry name" value="6hp_glycosidase-like_sf"/>
</dbReference>
<dbReference type="InterPro" id="IPR006439">
    <property type="entry name" value="HAD-SF_hydro_IA"/>
</dbReference>
<evidence type="ECO:0000259" key="3">
    <source>
        <dbReference type="Pfam" id="PF03633"/>
    </source>
</evidence>
<feature type="domain" description="Glycoside hydrolase family 65 central catalytic" evidence="2">
    <location>
        <begin position="837"/>
        <end position="1232"/>
    </location>
</feature>
<dbReference type="SUPFAM" id="SSF56784">
    <property type="entry name" value="HAD-like"/>
    <property type="match status" value="2"/>
</dbReference>
<dbReference type="GO" id="GO:0030246">
    <property type="term" value="F:carbohydrate binding"/>
    <property type="evidence" value="ECO:0007669"/>
    <property type="project" value="InterPro"/>
</dbReference>
<dbReference type="Gene3D" id="1.10.150.240">
    <property type="entry name" value="Putative phosphatase, domain 2"/>
    <property type="match status" value="1"/>
</dbReference>
<dbReference type="GO" id="GO:0005992">
    <property type="term" value="P:trehalose biosynthetic process"/>
    <property type="evidence" value="ECO:0007669"/>
    <property type="project" value="InterPro"/>
</dbReference>
<dbReference type="Pfam" id="PF03636">
    <property type="entry name" value="Glyco_hydro_65N"/>
    <property type="match status" value="1"/>
</dbReference>
<dbReference type="InterPro" id="IPR011013">
    <property type="entry name" value="Gal_mutarotase_sf_dom"/>
</dbReference>
<sequence>MQNDELRVTIDTRRYDAVIFDMDGVVTDSAAVHAAAWTDLFDAFLAARPQLAGEDTTPFTLADYARWVDGKPRYDGVRDFLAARGITVPEGQPTDPPGTTTVCGLGNRKDELFLDRIARSGVPAFTSTVALVHQLREAGLGAAVFSASRNCAQVLAAAGIGDLFPVRVDGLVAEDLALPGKPDPAVLHEAARRLGADPDRTVVVEDSEAGATAGLRGGFGLVVGVDRIGHAAQLAAHGADVVVADLAAVGVVDGFPRMSELPDALGHHRRVADELGAGKTAVLLDFDGTLSEIVPDPASATLVAGAAATLKELAGQCPVAVVSGRDLDDLRERVGIDGIWYAGCHGMELQAPDGSRHTHDAGANAASSIARAAGELGPALAGIAGVVVEPKRFAVAVHHRRVAADRIGAVVATAHEIGERCGLRVTHGRKVTELRPDVDWDKGRAVEWILDQLTLPVVPVYIGDDLTDEDAFDAVAADGVPILVRHTENGDRCTAAEYGLDGPQRVREFLELLSRLLSGALPGISAESWTFGYDGYDPPAERLREALCTVGNGYLATRGAAPESVAGPAHYPGTYVAGLYNRLTDVVDAQLVDNESMVNLPNWLPVRWRLADGDWFDPDRAELLSYRQELDLRRAVLTRRLRYRDSDGRITGVVQQRFASMRSPHLCALRTILTAENWSGPLTIRTGIDTGVRNEGVQRYRELSGNHWAATEVVRAEPASIVVSARTSQSRIPVAVATRTTTSTAVESRAVEVDHLDGHDLVLDLESGASVTVDKIAAIFTGRDRAVSDPAQAALAAAGEAGTFAELLDAHTAAWEHLWSRLRMDIDGGLAGVRSVRLHLLHLVQTLSPHSADLDVGVPARGLHGEAYRGHIFWDELFVLPVLNVRFPAVGRALLRYRYRRLGEARNAARAIGCTGALFPWQSGSDGREESQRLHLNPRSGHWTPDASHLAQHAGLAVAFDVWQYQQVTDDRDFLVEVGAELLVEVARFWASRATYDHIDDRYHLRGLIGPDEFHTGYPGAPGTGIADNAYINVMAAWALGRARDALDLLAPRVRAELLEKLGVTADEQAHWAAVAKRLFVPFHDGVISQFGGYEQLAELDWDRYRREYGDIGRLDRILEAEGDDVDRYRVAKQADVLMLFYLLSADELRDVLGQLGYDLPAEMIPRTVDYYLARTTHGSTLSAVVHAWVLARANRDRALEFFGTVLESDITDIQGGTTPEGIHLAAMAGSVDLLQRCFTGLEVRADRLIFNPRWPRALGTLSFPITYRAHRLTVRIRTDSLEIASEPGDAAPVEIECQATVATLHPGSRIRVTLRGE</sequence>
<dbReference type="Gene3D" id="2.60.420.10">
    <property type="entry name" value="Maltose phosphorylase, domain 3"/>
    <property type="match status" value="1"/>
</dbReference>
<keyword evidence="6" id="KW-1185">Reference proteome</keyword>
<feature type="domain" description="Glycoside hydrolase family 65 C-terminal" evidence="3">
    <location>
        <begin position="1242"/>
        <end position="1299"/>
    </location>
</feature>
<evidence type="ECO:0000256" key="1">
    <source>
        <dbReference type="ARBA" id="ARBA00023295"/>
    </source>
</evidence>
<accession>A0A3M2L7F4</accession>
<dbReference type="SFLD" id="SFLDS00003">
    <property type="entry name" value="Haloacid_Dehalogenase"/>
    <property type="match status" value="1"/>
</dbReference>
<dbReference type="FunFam" id="1.50.10.10:FF:000053">
    <property type="entry name" value="Putative glycosyl hydrolase"/>
    <property type="match status" value="1"/>
</dbReference>
<protein>
    <submittedName>
        <fullName evidence="5">Trehalose-phosphatase</fullName>
        <ecNumber evidence="5">3.1.3.12</ecNumber>
    </submittedName>
</protein>
<dbReference type="InterPro" id="IPR005194">
    <property type="entry name" value="Glyco_hydro_65_C"/>
</dbReference>
<dbReference type="InterPro" id="IPR037018">
    <property type="entry name" value="GH65_N"/>
</dbReference>
<dbReference type="CDD" id="cd01627">
    <property type="entry name" value="HAD_TPP"/>
    <property type="match status" value="1"/>
</dbReference>
<evidence type="ECO:0000313" key="5">
    <source>
        <dbReference type="EMBL" id="RMI33559.1"/>
    </source>
</evidence>
<dbReference type="SUPFAM" id="SSF74650">
    <property type="entry name" value="Galactose mutarotase-like"/>
    <property type="match status" value="1"/>
</dbReference>
<dbReference type="InterPro" id="IPR005196">
    <property type="entry name" value="Glyco_hydro_65_N"/>
</dbReference>
<dbReference type="EC" id="3.1.3.12" evidence="5"/>
<gene>
    <name evidence="5" type="primary">otsB</name>
    <name evidence="5" type="ORF">EBN03_10645</name>
</gene>
<dbReference type="Gene3D" id="3.30.70.1020">
    <property type="entry name" value="Trehalose-6-phosphate phosphatase related protein, domain 2"/>
    <property type="match status" value="1"/>
</dbReference>